<dbReference type="RefSeq" id="WP_008622698.1">
    <property type="nucleotide sequence ID" value="NZ_JH376636.1"/>
</dbReference>
<dbReference type="GeneID" id="93558713"/>
<comment type="caution">
    <text evidence="1">The sequence shown here is derived from an EMBL/GenBank/DDBJ whole genome shotgun (WGS) entry which is preliminary data.</text>
</comment>
<gene>
    <name evidence="1" type="ORF">HMPREF9441_03514</name>
</gene>
<sequence length="183" mass="20758">AESYVARGTGEEISRLCSQPLTPEYFTRTTILVKQFHISYVARKILQSRKDGKNFTLYEPLPVHTPAPIGRNAAEQEQINQLSANQKVNKQHTADKLKDKNLTEAKEYIATEKRYYLTVLAYVDAIERIISLAKAGKFPFSISVIEHYLLHNYRQALIVLYDITTEVNTAIALTVAREKGTEA</sequence>
<name>G5SVU7_9BACT</name>
<reference evidence="1 2" key="1">
    <citation type="submission" date="2011-03" db="EMBL/GenBank/DDBJ databases">
        <authorList>
            <person name="Weinstock G."/>
            <person name="Sodergren E."/>
            <person name="Clifton S."/>
            <person name="Fulton L."/>
            <person name="Fulton B."/>
            <person name="Courtney L."/>
            <person name="Fronick C."/>
            <person name="Harrison M."/>
            <person name="Strong C."/>
            <person name="Farmer C."/>
            <person name="Delahaunty K."/>
            <person name="Markovic C."/>
            <person name="Hall O."/>
            <person name="Minx P."/>
            <person name="Tomlinson C."/>
            <person name="Mitreva M."/>
            <person name="Hou S."/>
            <person name="Chen J."/>
            <person name="Wollam A."/>
            <person name="Pepin K.H."/>
            <person name="Johnson M."/>
            <person name="Bhonagiri V."/>
            <person name="Zhang X."/>
            <person name="Suruliraj S."/>
            <person name="Warren W."/>
            <person name="Chinwalla A."/>
            <person name="Mardis E.R."/>
            <person name="Wilson R.K."/>
        </authorList>
    </citation>
    <scope>NUCLEOTIDE SEQUENCE [LARGE SCALE GENOMIC DNA]</scope>
    <source>
        <strain evidence="1 2">YIT 11840</strain>
    </source>
</reference>
<evidence type="ECO:0000313" key="1">
    <source>
        <dbReference type="EMBL" id="EHG98637.1"/>
    </source>
</evidence>
<proteinExistence type="predicted"/>
<keyword evidence="2" id="KW-1185">Reference proteome</keyword>
<accession>G5SVU7</accession>
<protein>
    <submittedName>
        <fullName evidence="1">Uncharacterized protein</fullName>
    </submittedName>
</protein>
<feature type="non-terminal residue" evidence="1">
    <location>
        <position position="183"/>
    </location>
</feature>
<evidence type="ECO:0000313" key="2">
    <source>
        <dbReference type="Proteomes" id="UP000003598"/>
    </source>
</evidence>
<dbReference type="EMBL" id="AFFY01000067">
    <property type="protein sequence ID" value="EHG98637.1"/>
    <property type="molecule type" value="Genomic_DNA"/>
</dbReference>
<dbReference type="Proteomes" id="UP000003598">
    <property type="component" value="Unassembled WGS sequence"/>
</dbReference>
<feature type="non-terminal residue" evidence="1">
    <location>
        <position position="1"/>
    </location>
</feature>
<dbReference type="AlphaFoldDB" id="G5SVU7"/>
<organism evidence="1 2">
    <name type="scientific">Paraprevotella clara YIT 11840</name>
    <dbReference type="NCBI Taxonomy" id="762968"/>
    <lineage>
        <taxon>Bacteria</taxon>
        <taxon>Pseudomonadati</taxon>
        <taxon>Bacteroidota</taxon>
        <taxon>Bacteroidia</taxon>
        <taxon>Bacteroidales</taxon>
        <taxon>Prevotellaceae</taxon>
        <taxon>Paraprevotella</taxon>
    </lineage>
</organism>